<evidence type="ECO:0000256" key="10">
    <source>
        <dbReference type="SAM" id="Phobius"/>
    </source>
</evidence>
<dbReference type="GO" id="GO:0016051">
    <property type="term" value="P:carbohydrate biosynthetic process"/>
    <property type="evidence" value="ECO:0007669"/>
    <property type="project" value="InterPro"/>
</dbReference>
<dbReference type="PANTHER" id="PTHR12137:SF54">
    <property type="entry name" value="CARBOHYDRATE SULFOTRANSFERASE"/>
    <property type="match status" value="1"/>
</dbReference>
<dbReference type="Proteomes" id="UP001157974">
    <property type="component" value="Unassembled WGS sequence"/>
</dbReference>
<dbReference type="Pfam" id="PF03567">
    <property type="entry name" value="Sulfotransfer_2"/>
    <property type="match status" value="1"/>
</dbReference>
<name>A0AAV8V2X9_9RHOD</name>
<evidence type="ECO:0000256" key="5">
    <source>
        <dbReference type="ARBA" id="ARBA00022989"/>
    </source>
</evidence>
<evidence type="ECO:0000313" key="11">
    <source>
        <dbReference type="EMBL" id="KAJ8909213.1"/>
    </source>
</evidence>
<keyword evidence="12" id="KW-1185">Reference proteome</keyword>
<keyword evidence="5 10" id="KW-1133">Transmembrane helix</keyword>
<dbReference type="InterPro" id="IPR005331">
    <property type="entry name" value="Sulfotransferase"/>
</dbReference>
<dbReference type="GO" id="GO:0000139">
    <property type="term" value="C:Golgi membrane"/>
    <property type="evidence" value="ECO:0007669"/>
    <property type="project" value="UniProtKB-SubCell"/>
</dbReference>
<gene>
    <name evidence="11" type="ORF">NDN08_005905</name>
</gene>
<evidence type="ECO:0000313" key="12">
    <source>
        <dbReference type="Proteomes" id="UP001157974"/>
    </source>
</evidence>
<evidence type="ECO:0000256" key="2">
    <source>
        <dbReference type="ARBA" id="ARBA00006339"/>
    </source>
</evidence>
<feature type="region of interest" description="Disordered" evidence="9">
    <location>
        <begin position="1"/>
        <end position="28"/>
    </location>
</feature>
<sequence>MYNNQQGGTYRRVGNPLPDSAVKSEDGLLGRAGPLKSDKAAMFKSNAPWKVVAFFFMGLSFLLAMRLSYTLGQESGYIKTGALGQESGYIKTGVPVVPGATGSNPAVEPPIQLTPATIPNPLDELRKFAIKPAQVDVEQIKSLPAARRIIVSKNLRIMYCPIPKAANSNWKLLIRKYEGFEDYADLSIANDRAASGFTFLEDLSAAEISGMLNDPDVLKFTFARDPYARTLSCYLNKFGNKDKSGEEYRIYMAQLYGWAWVKEHDIENEERPSFQQFVNQISTQDFGEMNEHWAPQTYLCGVGLFPYDFVGKLEDIATHAPKVIKWMANGRESHFPTQEEIKFSSMGANEQMNQFYNEEIKKKVHETFSEDFSRLQYTA</sequence>
<comment type="subcellular location">
    <subcellularLocation>
        <location evidence="1">Golgi apparatus membrane</location>
        <topology evidence="1">Single-pass type II membrane protein</topology>
    </subcellularLocation>
</comment>
<comment type="caution">
    <text evidence="11">The sequence shown here is derived from an EMBL/GenBank/DDBJ whole genome shotgun (WGS) entry which is preliminary data.</text>
</comment>
<reference evidence="11 12" key="1">
    <citation type="journal article" date="2023" name="Nat. Commun.">
        <title>Origin of minicircular mitochondrial genomes in red algae.</title>
        <authorList>
            <person name="Lee Y."/>
            <person name="Cho C.H."/>
            <person name="Lee Y.M."/>
            <person name="Park S.I."/>
            <person name="Yang J.H."/>
            <person name="West J.A."/>
            <person name="Bhattacharya D."/>
            <person name="Yoon H.S."/>
        </authorList>
    </citation>
    <scope>NUCLEOTIDE SEQUENCE [LARGE SCALE GENOMIC DNA]</scope>
    <source>
        <strain evidence="11 12">CCMP1338</strain>
        <tissue evidence="11">Whole cell</tissue>
    </source>
</reference>
<keyword evidence="6" id="KW-0333">Golgi apparatus</keyword>
<keyword evidence="8" id="KW-0325">Glycoprotein</keyword>
<dbReference type="InterPro" id="IPR018011">
    <property type="entry name" value="Carb_sulfotrans_8-10"/>
</dbReference>
<protein>
    <recommendedName>
        <fullName evidence="13">Carbohydrate sulfotransferase</fullName>
    </recommendedName>
</protein>
<evidence type="ECO:0000256" key="1">
    <source>
        <dbReference type="ARBA" id="ARBA00004323"/>
    </source>
</evidence>
<evidence type="ECO:0000256" key="9">
    <source>
        <dbReference type="SAM" id="MobiDB-lite"/>
    </source>
</evidence>
<proteinExistence type="inferred from homology"/>
<comment type="similarity">
    <text evidence="2">Belongs to the sulfotransferase 2 family.</text>
</comment>
<keyword evidence="4 10" id="KW-0812">Transmembrane</keyword>
<evidence type="ECO:0008006" key="13">
    <source>
        <dbReference type="Google" id="ProtNLM"/>
    </source>
</evidence>
<keyword evidence="7 10" id="KW-0472">Membrane</keyword>
<evidence type="ECO:0000256" key="4">
    <source>
        <dbReference type="ARBA" id="ARBA00022692"/>
    </source>
</evidence>
<dbReference type="PANTHER" id="PTHR12137">
    <property type="entry name" value="CARBOHYDRATE SULFOTRANSFERASE"/>
    <property type="match status" value="1"/>
</dbReference>
<dbReference type="AlphaFoldDB" id="A0AAV8V2X9"/>
<evidence type="ECO:0000256" key="8">
    <source>
        <dbReference type="ARBA" id="ARBA00023180"/>
    </source>
</evidence>
<evidence type="ECO:0000256" key="6">
    <source>
        <dbReference type="ARBA" id="ARBA00023034"/>
    </source>
</evidence>
<keyword evidence="3" id="KW-0808">Transferase</keyword>
<organism evidence="11 12">
    <name type="scientific">Rhodosorus marinus</name>
    <dbReference type="NCBI Taxonomy" id="101924"/>
    <lineage>
        <taxon>Eukaryota</taxon>
        <taxon>Rhodophyta</taxon>
        <taxon>Stylonematophyceae</taxon>
        <taxon>Stylonematales</taxon>
        <taxon>Stylonemataceae</taxon>
        <taxon>Rhodosorus</taxon>
    </lineage>
</organism>
<dbReference type="GO" id="GO:0008146">
    <property type="term" value="F:sulfotransferase activity"/>
    <property type="evidence" value="ECO:0007669"/>
    <property type="project" value="InterPro"/>
</dbReference>
<evidence type="ECO:0000256" key="7">
    <source>
        <dbReference type="ARBA" id="ARBA00023136"/>
    </source>
</evidence>
<accession>A0AAV8V2X9</accession>
<evidence type="ECO:0000256" key="3">
    <source>
        <dbReference type="ARBA" id="ARBA00022679"/>
    </source>
</evidence>
<feature type="transmembrane region" description="Helical" evidence="10">
    <location>
        <begin position="51"/>
        <end position="69"/>
    </location>
</feature>
<dbReference type="EMBL" id="JAMWBK010000001">
    <property type="protein sequence ID" value="KAJ8909213.1"/>
    <property type="molecule type" value="Genomic_DNA"/>
</dbReference>